<feature type="compositionally biased region" description="Pro residues" evidence="1">
    <location>
        <begin position="79"/>
        <end position="96"/>
    </location>
</feature>
<sequence length="207" mass="21869">MGEKGRYKKASVAGEAGIPRSGSISPKALPESCVGVVSTSKPSTVPGPIRGSGSSQVDYAGDRNTGVKPKKPLPVFHSPEPPLPPVPPLPPGPPVPPRKINNQLSLPLGPRSSAGEMNEHVTTPASAPRTMVINWLGVGLSIGDERCRATRERLGGGIESRCEYGELRVVSALAQEHLHATLGDIFHRIANLVDQSSIFEIREAPTE</sequence>
<evidence type="ECO:0000313" key="3">
    <source>
        <dbReference type="Proteomes" id="UP001218218"/>
    </source>
</evidence>
<evidence type="ECO:0000313" key="2">
    <source>
        <dbReference type="EMBL" id="KAJ7342315.1"/>
    </source>
</evidence>
<comment type="caution">
    <text evidence="2">The sequence shown here is derived from an EMBL/GenBank/DDBJ whole genome shotgun (WGS) entry which is preliminary data.</text>
</comment>
<accession>A0AAD6ZV88</accession>
<dbReference type="AlphaFoldDB" id="A0AAD6ZV88"/>
<gene>
    <name evidence="2" type="ORF">DFH08DRAFT_1011770</name>
</gene>
<reference evidence="2" key="1">
    <citation type="submission" date="2023-03" db="EMBL/GenBank/DDBJ databases">
        <title>Massive genome expansion in bonnet fungi (Mycena s.s.) driven by repeated elements and novel gene families across ecological guilds.</title>
        <authorList>
            <consortium name="Lawrence Berkeley National Laboratory"/>
            <person name="Harder C.B."/>
            <person name="Miyauchi S."/>
            <person name="Viragh M."/>
            <person name="Kuo A."/>
            <person name="Thoen E."/>
            <person name="Andreopoulos B."/>
            <person name="Lu D."/>
            <person name="Skrede I."/>
            <person name="Drula E."/>
            <person name="Henrissat B."/>
            <person name="Morin E."/>
            <person name="Kohler A."/>
            <person name="Barry K."/>
            <person name="LaButti K."/>
            <person name="Morin E."/>
            <person name="Salamov A."/>
            <person name="Lipzen A."/>
            <person name="Mereny Z."/>
            <person name="Hegedus B."/>
            <person name="Baldrian P."/>
            <person name="Stursova M."/>
            <person name="Weitz H."/>
            <person name="Taylor A."/>
            <person name="Grigoriev I.V."/>
            <person name="Nagy L.G."/>
            <person name="Martin F."/>
            <person name="Kauserud H."/>
        </authorList>
    </citation>
    <scope>NUCLEOTIDE SEQUENCE</scope>
    <source>
        <strain evidence="2">CBHHK002</strain>
    </source>
</reference>
<dbReference type="Proteomes" id="UP001218218">
    <property type="component" value="Unassembled WGS sequence"/>
</dbReference>
<keyword evidence="3" id="KW-1185">Reference proteome</keyword>
<feature type="region of interest" description="Disordered" evidence="1">
    <location>
        <begin position="1"/>
        <end position="96"/>
    </location>
</feature>
<name>A0AAD6ZV88_9AGAR</name>
<organism evidence="2 3">
    <name type="scientific">Mycena albidolilacea</name>
    <dbReference type="NCBI Taxonomy" id="1033008"/>
    <lineage>
        <taxon>Eukaryota</taxon>
        <taxon>Fungi</taxon>
        <taxon>Dikarya</taxon>
        <taxon>Basidiomycota</taxon>
        <taxon>Agaricomycotina</taxon>
        <taxon>Agaricomycetes</taxon>
        <taxon>Agaricomycetidae</taxon>
        <taxon>Agaricales</taxon>
        <taxon>Marasmiineae</taxon>
        <taxon>Mycenaceae</taxon>
        <taxon>Mycena</taxon>
    </lineage>
</organism>
<protein>
    <submittedName>
        <fullName evidence="2">Uncharacterized protein</fullName>
    </submittedName>
</protein>
<dbReference type="EMBL" id="JARIHO010000025">
    <property type="protein sequence ID" value="KAJ7342315.1"/>
    <property type="molecule type" value="Genomic_DNA"/>
</dbReference>
<proteinExistence type="predicted"/>
<evidence type="ECO:0000256" key="1">
    <source>
        <dbReference type="SAM" id="MobiDB-lite"/>
    </source>
</evidence>